<dbReference type="RefSeq" id="WP_282593168.1">
    <property type="nucleotide sequence ID" value="NZ_JAPAAF010000042.1"/>
</dbReference>
<evidence type="ECO:0000313" key="2">
    <source>
        <dbReference type="Proteomes" id="UP001163821"/>
    </source>
</evidence>
<keyword evidence="2" id="KW-1185">Reference proteome</keyword>
<protein>
    <submittedName>
        <fullName evidence="1">Uncharacterized protein</fullName>
    </submittedName>
</protein>
<dbReference type="Proteomes" id="UP001163821">
    <property type="component" value="Unassembled WGS sequence"/>
</dbReference>
<dbReference type="AlphaFoldDB" id="A0AA42C9W6"/>
<dbReference type="SUPFAM" id="SSF53474">
    <property type="entry name" value="alpha/beta-Hydrolases"/>
    <property type="match status" value="1"/>
</dbReference>
<gene>
    <name evidence="1" type="ORF">N2K84_17690</name>
</gene>
<dbReference type="EMBL" id="JAPAAF010000042">
    <property type="protein sequence ID" value="MCW0484576.1"/>
    <property type="molecule type" value="Genomic_DNA"/>
</dbReference>
<reference evidence="1" key="1">
    <citation type="submission" date="2022-10" db="EMBL/GenBank/DDBJ databases">
        <title>Gaoshiqiia sediminis gen. nov., sp. nov., isolated from coastal sediment.</title>
        <authorList>
            <person name="Yu W.X."/>
            <person name="Mu D.S."/>
            <person name="Du J.Z."/>
            <person name="Liang Y.Q."/>
        </authorList>
    </citation>
    <scope>NUCLEOTIDE SEQUENCE</scope>
    <source>
        <strain evidence="1">A06</strain>
    </source>
</reference>
<accession>A0AA42C9W6</accession>
<evidence type="ECO:0000313" key="1">
    <source>
        <dbReference type="EMBL" id="MCW0484576.1"/>
    </source>
</evidence>
<dbReference type="Gene3D" id="3.40.50.1820">
    <property type="entry name" value="alpha/beta hydrolase"/>
    <property type="match status" value="1"/>
</dbReference>
<proteinExistence type="predicted"/>
<dbReference type="InterPro" id="IPR029058">
    <property type="entry name" value="AB_hydrolase_fold"/>
</dbReference>
<comment type="caution">
    <text evidence="1">The sequence shown here is derived from an EMBL/GenBank/DDBJ whole genome shotgun (WGS) entry which is preliminary data.</text>
</comment>
<name>A0AA42C9W6_9BACT</name>
<sequence length="456" mass="50898">MDLAEENSTLHSGRFLFLWLLVLMMVGFSCQQDEEWFEPEVDTGQQNVLKNIEILSPGEFKGTYSGGEWTIKLPEDWNSSTTPYLIFYAHGMVDPVPYEPVQLPNDFIGGQSVADIVTGMNMGYVATSYRDNGLIVLEAVEDVKNLVDVVNQFFFDHTEYSPPVYLFLGGPSEGGQVTVKTIEKYPYLFDGAISICGPIGNYYNQLQYNGDFHVLFNYFFGADLAALGINLGSPLGVNPALMAAWKANLIQPAILAVLSSNPGKVLELLRCAKVPVDVTDDDAVGTAILELLRFNIMLTNNVIEHMNGVPYNNKFKWYSGSSNDRLLNRTVERILDKTYHRAKNTVRKYETSGEIAVPLVTIHTTGDHVVPFWHNPLYRLKVFVSGSSLLHTGIPVVEYGHCTIDETHVMAAVAIIITKATLMDKFEIASTAFKSDHQRQAFKKILKENAVDVEFD</sequence>
<organism evidence="1 2">
    <name type="scientific">Gaoshiqia sediminis</name>
    <dbReference type="NCBI Taxonomy" id="2986998"/>
    <lineage>
        <taxon>Bacteria</taxon>
        <taxon>Pseudomonadati</taxon>
        <taxon>Bacteroidota</taxon>
        <taxon>Bacteroidia</taxon>
        <taxon>Marinilabiliales</taxon>
        <taxon>Prolixibacteraceae</taxon>
        <taxon>Gaoshiqia</taxon>
    </lineage>
</organism>